<name>A0A251S294_HELAN</name>
<dbReference type="EMBL" id="CM007905">
    <property type="protein sequence ID" value="OTF92825.1"/>
    <property type="molecule type" value="Genomic_DNA"/>
</dbReference>
<evidence type="ECO:0000256" key="1">
    <source>
        <dbReference type="SAM" id="MobiDB-lite"/>
    </source>
</evidence>
<proteinExistence type="predicted"/>
<accession>A0A251S294</accession>
<feature type="region of interest" description="Disordered" evidence="1">
    <location>
        <begin position="57"/>
        <end position="105"/>
    </location>
</feature>
<sequence>MLTKVQTLGDKTKEQNIRIYLTRPKLMIPMKYVAKTSLLLCLTEPYSKQPTLPMTPFCPMDTPTPTTASNPSHTLFHPPQTSLYSHKTGSTTHVVHPQMGSSQYT</sequence>
<evidence type="ECO:0000313" key="2">
    <source>
        <dbReference type="EMBL" id="OTF92825.1"/>
    </source>
</evidence>
<dbReference type="AlphaFoldDB" id="A0A251S294"/>
<protein>
    <submittedName>
        <fullName evidence="2">Uncharacterized protein</fullName>
    </submittedName>
</protein>
<keyword evidence="3" id="KW-1185">Reference proteome</keyword>
<organism evidence="2 3">
    <name type="scientific">Helianthus annuus</name>
    <name type="common">Common sunflower</name>
    <dbReference type="NCBI Taxonomy" id="4232"/>
    <lineage>
        <taxon>Eukaryota</taxon>
        <taxon>Viridiplantae</taxon>
        <taxon>Streptophyta</taxon>
        <taxon>Embryophyta</taxon>
        <taxon>Tracheophyta</taxon>
        <taxon>Spermatophyta</taxon>
        <taxon>Magnoliopsida</taxon>
        <taxon>eudicotyledons</taxon>
        <taxon>Gunneridae</taxon>
        <taxon>Pentapetalae</taxon>
        <taxon>asterids</taxon>
        <taxon>campanulids</taxon>
        <taxon>Asterales</taxon>
        <taxon>Asteraceae</taxon>
        <taxon>Asteroideae</taxon>
        <taxon>Heliantheae alliance</taxon>
        <taxon>Heliantheae</taxon>
        <taxon>Helianthus</taxon>
    </lineage>
</organism>
<gene>
    <name evidence="2" type="ORF">HannXRQ_Chr16g0526191</name>
</gene>
<dbReference type="Proteomes" id="UP000215914">
    <property type="component" value="Chromosome 16"/>
</dbReference>
<reference evidence="3" key="1">
    <citation type="journal article" date="2017" name="Nature">
        <title>The sunflower genome provides insights into oil metabolism, flowering and Asterid evolution.</title>
        <authorList>
            <person name="Badouin H."/>
            <person name="Gouzy J."/>
            <person name="Grassa C.J."/>
            <person name="Murat F."/>
            <person name="Staton S.E."/>
            <person name="Cottret L."/>
            <person name="Lelandais-Briere C."/>
            <person name="Owens G.L."/>
            <person name="Carrere S."/>
            <person name="Mayjonade B."/>
            <person name="Legrand L."/>
            <person name="Gill N."/>
            <person name="Kane N.C."/>
            <person name="Bowers J.E."/>
            <person name="Hubner S."/>
            <person name="Bellec A."/>
            <person name="Berard A."/>
            <person name="Berges H."/>
            <person name="Blanchet N."/>
            <person name="Boniface M.C."/>
            <person name="Brunel D."/>
            <person name="Catrice O."/>
            <person name="Chaidir N."/>
            <person name="Claudel C."/>
            <person name="Donnadieu C."/>
            <person name="Faraut T."/>
            <person name="Fievet G."/>
            <person name="Helmstetter N."/>
            <person name="King M."/>
            <person name="Knapp S.J."/>
            <person name="Lai Z."/>
            <person name="Le Paslier M.C."/>
            <person name="Lippi Y."/>
            <person name="Lorenzon L."/>
            <person name="Mandel J.R."/>
            <person name="Marage G."/>
            <person name="Marchand G."/>
            <person name="Marquand E."/>
            <person name="Bret-Mestries E."/>
            <person name="Morien E."/>
            <person name="Nambeesan S."/>
            <person name="Nguyen T."/>
            <person name="Pegot-Espagnet P."/>
            <person name="Pouilly N."/>
            <person name="Raftis F."/>
            <person name="Sallet E."/>
            <person name="Schiex T."/>
            <person name="Thomas J."/>
            <person name="Vandecasteele C."/>
            <person name="Vares D."/>
            <person name="Vear F."/>
            <person name="Vautrin S."/>
            <person name="Crespi M."/>
            <person name="Mangin B."/>
            <person name="Burke J.M."/>
            <person name="Salse J."/>
            <person name="Munos S."/>
            <person name="Vincourt P."/>
            <person name="Rieseberg L.H."/>
            <person name="Langlade N.B."/>
        </authorList>
    </citation>
    <scope>NUCLEOTIDE SEQUENCE [LARGE SCALE GENOMIC DNA]</scope>
    <source>
        <strain evidence="3">cv. SF193</strain>
    </source>
</reference>
<evidence type="ECO:0000313" key="3">
    <source>
        <dbReference type="Proteomes" id="UP000215914"/>
    </source>
</evidence>
<feature type="compositionally biased region" description="Polar residues" evidence="1">
    <location>
        <begin position="63"/>
        <end position="105"/>
    </location>
</feature>
<dbReference type="InParanoid" id="A0A251S294"/>